<gene>
    <name evidence="1" type="ORF">Cboi01_000396700</name>
</gene>
<keyword evidence="2" id="KW-1185">Reference proteome</keyword>
<protein>
    <submittedName>
        <fullName evidence="1">Unnamed protein product</fullName>
    </submittedName>
</protein>
<accession>A0ACB5TUV4</accession>
<evidence type="ECO:0000313" key="2">
    <source>
        <dbReference type="Proteomes" id="UP001165101"/>
    </source>
</evidence>
<organism evidence="1 2">
    <name type="scientific">Candida boidinii</name>
    <name type="common">Yeast</name>
    <dbReference type="NCBI Taxonomy" id="5477"/>
    <lineage>
        <taxon>Eukaryota</taxon>
        <taxon>Fungi</taxon>
        <taxon>Dikarya</taxon>
        <taxon>Ascomycota</taxon>
        <taxon>Saccharomycotina</taxon>
        <taxon>Pichiomycetes</taxon>
        <taxon>Pichiales</taxon>
        <taxon>Pichiaceae</taxon>
        <taxon>Ogataea</taxon>
        <taxon>Ogataea/Candida clade</taxon>
    </lineage>
</organism>
<evidence type="ECO:0000313" key="1">
    <source>
        <dbReference type="EMBL" id="GME95580.1"/>
    </source>
</evidence>
<proteinExistence type="predicted"/>
<name>A0ACB5TUV4_CANBO</name>
<comment type="caution">
    <text evidence="1">The sequence shown here is derived from an EMBL/GenBank/DDBJ whole genome shotgun (WGS) entry which is preliminary data.</text>
</comment>
<sequence>MNSESYNNNHNNLEINEDTVWNCCPYQRFFARTQGEKVDDNWRLLVELKNDTFKGNNINNSNNNNHHQSNDLTEIIKKIEEFNEKNLHHDNEQHNHEDDDGNDIINFEFSRYRKPQDIPSMCLNNKSYSRDTQNKSRKLPKLQIMIPKS</sequence>
<dbReference type="Proteomes" id="UP001165101">
    <property type="component" value="Unassembled WGS sequence"/>
</dbReference>
<dbReference type="EMBL" id="BSXV01002369">
    <property type="protein sequence ID" value="GME95580.1"/>
    <property type="molecule type" value="Genomic_DNA"/>
</dbReference>
<reference evidence="1" key="1">
    <citation type="submission" date="2023-04" db="EMBL/GenBank/DDBJ databases">
        <title>Candida boidinii NBRC 1967.</title>
        <authorList>
            <person name="Ichikawa N."/>
            <person name="Sato H."/>
            <person name="Tonouchi N."/>
        </authorList>
    </citation>
    <scope>NUCLEOTIDE SEQUENCE</scope>
    <source>
        <strain evidence="1">NBRC 1967</strain>
    </source>
</reference>